<proteinExistence type="predicted"/>
<evidence type="ECO:0000256" key="4">
    <source>
        <dbReference type="SAM" id="MobiDB-lite"/>
    </source>
</evidence>
<dbReference type="NCBIfam" id="TIGR00724">
    <property type="entry name" value="urea_amlyse_rel"/>
    <property type="match status" value="1"/>
</dbReference>
<dbReference type="PANTHER" id="PTHR43309:SF3">
    <property type="entry name" value="5-OXOPROLINASE SUBUNIT C"/>
    <property type="match status" value="1"/>
</dbReference>
<dbReference type="InterPro" id="IPR003778">
    <property type="entry name" value="CT_A_B"/>
</dbReference>
<comment type="caution">
    <text evidence="6">The sequence shown here is derived from an EMBL/GenBank/DDBJ whole genome shotgun (WGS) entry which is preliminary data.</text>
</comment>
<dbReference type="InterPro" id="IPR052708">
    <property type="entry name" value="PxpC"/>
</dbReference>
<dbReference type="EMBL" id="BAAAGX010000008">
    <property type="protein sequence ID" value="GAA0235585.1"/>
    <property type="molecule type" value="Genomic_DNA"/>
</dbReference>
<dbReference type="Pfam" id="PF02626">
    <property type="entry name" value="CT_A_B"/>
    <property type="match status" value="1"/>
</dbReference>
<evidence type="ECO:0000259" key="5">
    <source>
        <dbReference type="SMART" id="SM00797"/>
    </source>
</evidence>
<feature type="compositionally biased region" description="Gly residues" evidence="4">
    <location>
        <begin position="159"/>
        <end position="169"/>
    </location>
</feature>
<dbReference type="SUPFAM" id="SSF50891">
    <property type="entry name" value="Cyclophilin-like"/>
    <property type="match status" value="1"/>
</dbReference>
<dbReference type="PANTHER" id="PTHR43309">
    <property type="entry name" value="5-OXOPROLINASE SUBUNIT C"/>
    <property type="match status" value="1"/>
</dbReference>
<name>A0ABN0U1Q7_9ACTN</name>
<organism evidence="6 7">
    <name type="scientific">Cryptosporangium japonicum</name>
    <dbReference type="NCBI Taxonomy" id="80872"/>
    <lineage>
        <taxon>Bacteria</taxon>
        <taxon>Bacillati</taxon>
        <taxon>Actinomycetota</taxon>
        <taxon>Actinomycetes</taxon>
        <taxon>Cryptosporangiales</taxon>
        <taxon>Cryptosporangiaceae</taxon>
        <taxon>Cryptosporangium</taxon>
    </lineage>
</organism>
<dbReference type="SMART" id="SM00797">
    <property type="entry name" value="AHS2"/>
    <property type="match status" value="1"/>
</dbReference>
<evidence type="ECO:0000313" key="7">
    <source>
        <dbReference type="Proteomes" id="UP001500967"/>
    </source>
</evidence>
<dbReference type="InterPro" id="IPR029000">
    <property type="entry name" value="Cyclophilin-like_dom_sf"/>
</dbReference>
<reference evidence="6 7" key="1">
    <citation type="journal article" date="2019" name="Int. J. Syst. Evol. Microbiol.">
        <title>The Global Catalogue of Microorganisms (GCM) 10K type strain sequencing project: providing services to taxonomists for standard genome sequencing and annotation.</title>
        <authorList>
            <consortium name="The Broad Institute Genomics Platform"/>
            <consortium name="The Broad Institute Genome Sequencing Center for Infectious Disease"/>
            <person name="Wu L."/>
            <person name="Ma J."/>
        </authorList>
    </citation>
    <scope>NUCLEOTIDE SEQUENCE [LARGE SCALE GENOMIC DNA]</scope>
    <source>
        <strain evidence="6 7">JCM 10425</strain>
    </source>
</reference>
<evidence type="ECO:0000256" key="3">
    <source>
        <dbReference type="ARBA" id="ARBA00022840"/>
    </source>
</evidence>
<protein>
    <submittedName>
        <fullName evidence="6">Biotin-dependent carboxyltransferase family protein</fullName>
    </submittedName>
</protein>
<dbReference type="Proteomes" id="UP001500967">
    <property type="component" value="Unassembled WGS sequence"/>
</dbReference>
<sequence>MTVVRTGPRVVLKDAGRLGYAEYGVAPSGPVDRAAYTAANRLVGNRAGAAVLECLLGGLVVRFDAPAVVALTGADATLLVGVTEVPAGVAVEVAPDVPVEVTTPRAGVRSYVAVAGGIAVPPVLGSRSTDALGGIGPPALRPGDTLPIGPAPAGHRGPAPGGQLSGGLLSGGLLSGGPAPGDGVLVVTVDLGPRNDWFAPRTIATFLTAGYTVAPASDSVGVRLSGPPLPRSREGELPSEGVVRGAVQVPPDGQPIVFAADHPLTGGYPVIAVVHPRDTDRLGQARPGQTVRFALATDFLEDP</sequence>
<evidence type="ECO:0000256" key="2">
    <source>
        <dbReference type="ARBA" id="ARBA00022801"/>
    </source>
</evidence>
<keyword evidence="1" id="KW-0547">Nucleotide-binding</keyword>
<evidence type="ECO:0000313" key="6">
    <source>
        <dbReference type="EMBL" id="GAA0235585.1"/>
    </source>
</evidence>
<keyword evidence="7" id="KW-1185">Reference proteome</keyword>
<feature type="compositionally biased region" description="Low complexity" evidence="4">
    <location>
        <begin position="147"/>
        <end position="158"/>
    </location>
</feature>
<accession>A0ABN0U1Q7</accession>
<dbReference type="Gene3D" id="2.40.100.10">
    <property type="entry name" value="Cyclophilin-like"/>
    <property type="match status" value="1"/>
</dbReference>
<feature type="region of interest" description="Disordered" evidence="4">
    <location>
        <begin position="146"/>
        <end position="169"/>
    </location>
</feature>
<gene>
    <name evidence="6" type="ORF">GCM10009539_21100</name>
</gene>
<evidence type="ECO:0000256" key="1">
    <source>
        <dbReference type="ARBA" id="ARBA00022741"/>
    </source>
</evidence>
<keyword evidence="2" id="KW-0378">Hydrolase</keyword>
<feature type="domain" description="Carboxyltransferase" evidence="5">
    <location>
        <begin position="22"/>
        <end position="300"/>
    </location>
</feature>
<keyword evidence="3" id="KW-0067">ATP-binding</keyword>